<dbReference type="RefSeq" id="WP_076602982.1">
    <property type="nucleotide sequence ID" value="NZ_FTMD01000010.1"/>
</dbReference>
<accession>A0A1N6YCU8</accession>
<organism evidence="2 3">
    <name type="scientific">Aromatoleum tolulyticum</name>
    <dbReference type="NCBI Taxonomy" id="34027"/>
    <lineage>
        <taxon>Bacteria</taxon>
        <taxon>Pseudomonadati</taxon>
        <taxon>Pseudomonadota</taxon>
        <taxon>Betaproteobacteria</taxon>
        <taxon>Rhodocyclales</taxon>
        <taxon>Rhodocyclaceae</taxon>
        <taxon>Aromatoleum</taxon>
    </lineage>
</organism>
<evidence type="ECO:0000313" key="3">
    <source>
        <dbReference type="Proteomes" id="UP000186819"/>
    </source>
</evidence>
<dbReference type="SMART" id="SM00052">
    <property type="entry name" value="EAL"/>
    <property type="match status" value="1"/>
</dbReference>
<reference evidence="3" key="1">
    <citation type="submission" date="2017-01" db="EMBL/GenBank/DDBJ databases">
        <authorList>
            <person name="Varghese N."/>
            <person name="Submissions S."/>
        </authorList>
    </citation>
    <scope>NUCLEOTIDE SEQUENCE [LARGE SCALE GENOMIC DNA]</scope>
    <source>
        <strain evidence="3">ATCC 51758</strain>
    </source>
</reference>
<dbReference type="InterPro" id="IPR001633">
    <property type="entry name" value="EAL_dom"/>
</dbReference>
<dbReference type="Proteomes" id="UP000186819">
    <property type="component" value="Unassembled WGS sequence"/>
</dbReference>
<evidence type="ECO:0000259" key="1">
    <source>
        <dbReference type="SMART" id="SM00052"/>
    </source>
</evidence>
<evidence type="ECO:0000313" key="2">
    <source>
        <dbReference type="EMBL" id="SIR12373.1"/>
    </source>
</evidence>
<name>A0A1N6YCU8_9RHOO</name>
<dbReference type="Gene3D" id="3.20.20.450">
    <property type="entry name" value="EAL domain"/>
    <property type="match status" value="1"/>
</dbReference>
<gene>
    <name evidence="2" type="ORF">SAMN05421829_11031</name>
</gene>
<dbReference type="EMBL" id="FTMD01000010">
    <property type="protein sequence ID" value="SIR12373.1"/>
    <property type="molecule type" value="Genomic_DNA"/>
</dbReference>
<sequence length="284" mass="30404">MTSPTSQIADRVRDFLYRLPLERQAGRQLRRLADGGVVGDWFGCELSSVFQPIVDPSSGQVVGHEAFLRCLGGGRRDLSPWVLFSANADDDRLIALDRLARTVHALNFIASVGDDGLLFLNVHGRLLAAVAGDHGAAFRKVVDALGFAPGRIVIEAPVVASRQADLLSFVLRNYRHNGFRVAVNVESVAQWHALSGIVPADFIKIGTAALQAEGDARKALDALQARAGSARVIVTRVEDRASSDLPHGVLAQGFAYGAPFGRPAVRSPLRFAVRREGGQAPVSG</sequence>
<dbReference type="AlphaFoldDB" id="A0A1N6YCU8"/>
<dbReference type="STRING" id="34027.SAMN05421829_11031"/>
<feature type="domain" description="EAL" evidence="1">
    <location>
        <begin position="17"/>
        <end position="264"/>
    </location>
</feature>
<dbReference type="InterPro" id="IPR035919">
    <property type="entry name" value="EAL_sf"/>
</dbReference>
<protein>
    <submittedName>
        <fullName evidence="2">EAL domain, c-di-GMP-specific phosphodiesterase class I (Or its enzymatically inactive variant)</fullName>
    </submittedName>
</protein>
<keyword evidence="3" id="KW-1185">Reference proteome</keyword>
<dbReference type="Pfam" id="PF00563">
    <property type="entry name" value="EAL"/>
    <property type="match status" value="1"/>
</dbReference>
<dbReference type="SUPFAM" id="SSF141868">
    <property type="entry name" value="EAL domain-like"/>
    <property type="match status" value="1"/>
</dbReference>
<dbReference type="CDD" id="cd01948">
    <property type="entry name" value="EAL"/>
    <property type="match status" value="1"/>
</dbReference>
<proteinExistence type="predicted"/>
<dbReference type="OrthoDB" id="8773663at2"/>